<comment type="caution">
    <text evidence="2">The sequence shown here is derived from an EMBL/GenBank/DDBJ whole genome shotgun (WGS) entry which is preliminary data.</text>
</comment>
<organism evidence="2 3">
    <name type="scientific">Evansella alkalicola</name>
    <dbReference type="NCBI Taxonomy" id="745819"/>
    <lineage>
        <taxon>Bacteria</taxon>
        <taxon>Bacillati</taxon>
        <taxon>Bacillota</taxon>
        <taxon>Bacilli</taxon>
        <taxon>Bacillales</taxon>
        <taxon>Bacillaceae</taxon>
        <taxon>Evansella</taxon>
    </lineage>
</organism>
<evidence type="ECO:0000313" key="2">
    <source>
        <dbReference type="EMBL" id="MBU9721081.1"/>
    </source>
</evidence>
<name>A0ABS6JSN3_9BACI</name>
<gene>
    <name evidence="2" type="ORF">KS407_06435</name>
</gene>
<accession>A0ABS6JSN3</accession>
<sequence>MKYSKLFVVLIVGSFLTFTACAVSEERVLELAQESFAEKMAQEPKPQTYITDELAMYVPSYTKVNEIDDYNLILERDGHIFLLFLNDFVEYGDREDVLEELMIEEEPFILEMKKNGDEVGYFVVTEQPDGEFTIVVGYDGVKITTITDLSNINNIAEMMFDIVHSVTK</sequence>
<proteinExistence type="predicted"/>
<keyword evidence="3" id="KW-1185">Reference proteome</keyword>
<dbReference type="EMBL" id="JAHQCR010000030">
    <property type="protein sequence ID" value="MBU9721081.1"/>
    <property type="molecule type" value="Genomic_DNA"/>
</dbReference>
<protein>
    <recommendedName>
        <fullName evidence="4">DUF4367 domain-containing protein</fullName>
    </recommendedName>
</protein>
<feature type="chain" id="PRO_5047016304" description="DUF4367 domain-containing protein" evidence="1">
    <location>
        <begin position="23"/>
        <end position="168"/>
    </location>
</feature>
<evidence type="ECO:0000313" key="3">
    <source>
        <dbReference type="Proteomes" id="UP000790580"/>
    </source>
</evidence>
<keyword evidence="1" id="KW-0732">Signal</keyword>
<evidence type="ECO:0000256" key="1">
    <source>
        <dbReference type="SAM" id="SignalP"/>
    </source>
</evidence>
<feature type="signal peptide" evidence="1">
    <location>
        <begin position="1"/>
        <end position="22"/>
    </location>
</feature>
<dbReference type="RefSeq" id="WP_088076252.1">
    <property type="nucleotide sequence ID" value="NZ_JAHQCR010000030.1"/>
</dbReference>
<reference evidence="2 3" key="1">
    <citation type="submission" date="2021-06" db="EMBL/GenBank/DDBJ databases">
        <title>Bacillus sp. RD4P76, an endophyte from a halophyte.</title>
        <authorList>
            <person name="Sun J.-Q."/>
        </authorList>
    </citation>
    <scope>NUCLEOTIDE SEQUENCE [LARGE SCALE GENOMIC DNA]</scope>
    <source>
        <strain evidence="2 3">JCM 17098</strain>
    </source>
</reference>
<dbReference type="PROSITE" id="PS51257">
    <property type="entry name" value="PROKAR_LIPOPROTEIN"/>
    <property type="match status" value="1"/>
</dbReference>
<evidence type="ECO:0008006" key="4">
    <source>
        <dbReference type="Google" id="ProtNLM"/>
    </source>
</evidence>
<dbReference type="Proteomes" id="UP000790580">
    <property type="component" value="Unassembled WGS sequence"/>
</dbReference>